<proteinExistence type="predicted"/>
<dbReference type="RefSeq" id="WP_272088950.1">
    <property type="nucleotide sequence ID" value="NZ_JAQNDL010000003.1"/>
</dbReference>
<name>A0ABT5E3J8_9BACT</name>
<comment type="caution">
    <text evidence="2">The sequence shown here is derived from an EMBL/GenBank/DDBJ whole genome shotgun (WGS) entry which is preliminary data.</text>
</comment>
<evidence type="ECO:0000313" key="2">
    <source>
        <dbReference type="EMBL" id="MDC0720442.1"/>
    </source>
</evidence>
<accession>A0ABT5E3J8</accession>
<reference evidence="2 3" key="1">
    <citation type="submission" date="2022-11" db="EMBL/GenBank/DDBJ databases">
        <title>Minimal conservation of predation-associated metabolite biosynthetic gene clusters underscores biosynthetic potential of Myxococcota including descriptions for ten novel species: Archangium lansinium sp. nov., Myxococcus landrumus sp. nov., Nannocystis bai.</title>
        <authorList>
            <person name="Ahearne A."/>
            <person name="Stevens C."/>
            <person name="Dowd S."/>
        </authorList>
    </citation>
    <scope>NUCLEOTIDE SEQUENCE [LARGE SCALE GENOMIC DNA]</scope>
    <source>
        <strain evidence="2 3">BB15-2</strain>
    </source>
</reference>
<feature type="region of interest" description="Disordered" evidence="1">
    <location>
        <begin position="1"/>
        <end position="22"/>
    </location>
</feature>
<keyword evidence="3" id="KW-1185">Reference proteome</keyword>
<dbReference type="Proteomes" id="UP001221686">
    <property type="component" value="Unassembled WGS sequence"/>
</dbReference>
<evidence type="ECO:0000313" key="3">
    <source>
        <dbReference type="Proteomes" id="UP001221686"/>
    </source>
</evidence>
<protein>
    <submittedName>
        <fullName evidence="2">Uncharacterized protein</fullName>
    </submittedName>
</protein>
<dbReference type="EMBL" id="JAQNDL010000003">
    <property type="protein sequence ID" value="MDC0720442.1"/>
    <property type="molecule type" value="Genomic_DNA"/>
</dbReference>
<sequence length="109" mass="12408">MRRKYDSGRTLPVPGARGPAGKDHRFIELRARFEDPNVGKPTNSRGYKELAREQLAALARNHFGGTTNSYETRVRPRYLHIDERDVGGNFAGDDAHLDLERMKIVWGDD</sequence>
<gene>
    <name evidence="2" type="ORF">POL25_26305</name>
</gene>
<organism evidence="2 3">
    <name type="scientific">Nannocystis bainbridge</name>
    <dbReference type="NCBI Taxonomy" id="2995303"/>
    <lineage>
        <taxon>Bacteria</taxon>
        <taxon>Pseudomonadati</taxon>
        <taxon>Myxococcota</taxon>
        <taxon>Polyangia</taxon>
        <taxon>Nannocystales</taxon>
        <taxon>Nannocystaceae</taxon>
        <taxon>Nannocystis</taxon>
    </lineage>
</organism>
<evidence type="ECO:0000256" key="1">
    <source>
        <dbReference type="SAM" id="MobiDB-lite"/>
    </source>
</evidence>